<organism evidence="12 13">
    <name type="scientific">Halobacillus campisalis</name>
    <dbReference type="NCBI Taxonomy" id="435909"/>
    <lineage>
        <taxon>Bacteria</taxon>
        <taxon>Bacillati</taxon>
        <taxon>Bacillota</taxon>
        <taxon>Bacilli</taxon>
        <taxon>Bacillales</taxon>
        <taxon>Bacillaceae</taxon>
        <taxon>Halobacillus</taxon>
    </lineage>
</organism>
<keyword evidence="13" id="KW-1185">Reference proteome</keyword>
<keyword evidence="4" id="KW-0813">Transport</keyword>
<dbReference type="InterPro" id="IPR012823">
    <property type="entry name" value="Flagell_FliJ"/>
</dbReference>
<comment type="subcellular location">
    <subcellularLocation>
        <location evidence="1">Cell membrane</location>
        <topology evidence="1">Peripheral membrane protein</topology>
        <orientation evidence="1">Cytoplasmic side</orientation>
    </subcellularLocation>
</comment>
<keyword evidence="6" id="KW-0145">Chemotaxis</keyword>
<evidence type="ECO:0000256" key="11">
    <source>
        <dbReference type="SAM" id="Coils"/>
    </source>
</evidence>
<evidence type="ECO:0000256" key="5">
    <source>
        <dbReference type="ARBA" id="ARBA00022475"/>
    </source>
</evidence>
<dbReference type="Gene3D" id="1.10.287.1700">
    <property type="match status" value="1"/>
</dbReference>
<sequence length="149" mass="17903">MTSLQAFHKIKDLQDRDKIAKQKIYQEQVDRFESVATELYEALKEKENAEEKFHEELRETKVRAQNFILHEQYIDQLNKKILNLQPRVQQARSVMETAHDNLSSAHIEVKKFEKLIEKKLTQHEDWLKAEESKAMDEVSTRQYLNYKNR</sequence>
<dbReference type="RefSeq" id="WP_289214109.1">
    <property type="nucleotide sequence ID" value="NZ_JAPVRC010000001.1"/>
</dbReference>
<evidence type="ECO:0000256" key="4">
    <source>
        <dbReference type="ARBA" id="ARBA00022448"/>
    </source>
</evidence>
<evidence type="ECO:0000256" key="8">
    <source>
        <dbReference type="ARBA" id="ARBA00022927"/>
    </source>
</evidence>
<comment type="caution">
    <text evidence="12">The sequence shown here is derived from an EMBL/GenBank/DDBJ whole genome shotgun (WGS) entry which is preliminary data.</text>
</comment>
<keyword evidence="11" id="KW-0175">Coiled coil</keyword>
<keyword evidence="5" id="KW-1003">Cell membrane</keyword>
<evidence type="ECO:0000313" key="13">
    <source>
        <dbReference type="Proteomes" id="UP001596494"/>
    </source>
</evidence>
<reference evidence="13" key="1">
    <citation type="journal article" date="2019" name="Int. J. Syst. Evol. Microbiol.">
        <title>The Global Catalogue of Microorganisms (GCM) 10K type strain sequencing project: providing services to taxonomists for standard genome sequencing and annotation.</title>
        <authorList>
            <consortium name="The Broad Institute Genomics Platform"/>
            <consortium name="The Broad Institute Genome Sequencing Center for Infectious Disease"/>
            <person name="Wu L."/>
            <person name="Ma J."/>
        </authorList>
    </citation>
    <scope>NUCLEOTIDE SEQUENCE [LARGE SCALE GENOMIC DNA]</scope>
    <source>
        <strain evidence="13">CCUG 73951</strain>
    </source>
</reference>
<comment type="similarity">
    <text evidence="2">Belongs to the FliJ family.</text>
</comment>
<evidence type="ECO:0000256" key="7">
    <source>
        <dbReference type="ARBA" id="ARBA00022795"/>
    </source>
</evidence>
<feature type="coiled-coil region" evidence="11">
    <location>
        <begin position="32"/>
        <end position="63"/>
    </location>
</feature>
<gene>
    <name evidence="12" type="primary">fliJ</name>
    <name evidence="12" type="ORF">ACFQMN_06100</name>
</gene>
<evidence type="ECO:0000256" key="2">
    <source>
        <dbReference type="ARBA" id="ARBA00010004"/>
    </source>
</evidence>
<evidence type="ECO:0000256" key="3">
    <source>
        <dbReference type="ARBA" id="ARBA00020392"/>
    </source>
</evidence>
<dbReference type="InterPro" id="IPR053716">
    <property type="entry name" value="Flag_assembly_chemotaxis_eff"/>
</dbReference>
<keyword evidence="12" id="KW-0966">Cell projection</keyword>
<keyword evidence="7" id="KW-1005">Bacterial flagellum biogenesis</keyword>
<evidence type="ECO:0000256" key="9">
    <source>
        <dbReference type="ARBA" id="ARBA00023136"/>
    </source>
</evidence>
<evidence type="ECO:0000256" key="6">
    <source>
        <dbReference type="ARBA" id="ARBA00022500"/>
    </source>
</evidence>
<name>A0ABW2K350_9BACI</name>
<keyword evidence="12" id="KW-0969">Cilium</keyword>
<keyword evidence="10" id="KW-1006">Bacterial flagellum protein export</keyword>
<keyword evidence="9" id="KW-0472">Membrane</keyword>
<keyword evidence="12" id="KW-0282">Flagellum</keyword>
<dbReference type="Proteomes" id="UP001596494">
    <property type="component" value="Unassembled WGS sequence"/>
</dbReference>
<accession>A0ABW2K350</accession>
<protein>
    <recommendedName>
        <fullName evidence="3">Flagellar FliJ protein</fullName>
    </recommendedName>
</protein>
<dbReference type="Pfam" id="PF02050">
    <property type="entry name" value="FliJ"/>
    <property type="match status" value="1"/>
</dbReference>
<dbReference type="NCBIfam" id="TIGR02473">
    <property type="entry name" value="flagell_FliJ"/>
    <property type="match status" value="1"/>
</dbReference>
<keyword evidence="8" id="KW-0653">Protein transport</keyword>
<evidence type="ECO:0000313" key="12">
    <source>
        <dbReference type="EMBL" id="MFC7320446.1"/>
    </source>
</evidence>
<evidence type="ECO:0000256" key="1">
    <source>
        <dbReference type="ARBA" id="ARBA00004413"/>
    </source>
</evidence>
<evidence type="ECO:0000256" key="10">
    <source>
        <dbReference type="ARBA" id="ARBA00023225"/>
    </source>
</evidence>
<proteinExistence type="inferred from homology"/>
<dbReference type="EMBL" id="JBHTBY010000006">
    <property type="protein sequence ID" value="MFC7320446.1"/>
    <property type="molecule type" value="Genomic_DNA"/>
</dbReference>